<dbReference type="OrthoDB" id="9810918at2"/>
<name>A0A1E5GC33_9ENTE</name>
<dbReference type="Gene3D" id="3.10.310.50">
    <property type="match status" value="1"/>
</dbReference>
<evidence type="ECO:0000313" key="6">
    <source>
        <dbReference type="Proteomes" id="UP000095094"/>
    </source>
</evidence>
<dbReference type="RefSeq" id="WP_069664543.1">
    <property type="nucleotide sequence ID" value="NZ_JBHUJJ010000001.1"/>
</dbReference>
<feature type="coiled-coil region" evidence="1">
    <location>
        <begin position="55"/>
        <end position="82"/>
    </location>
</feature>
<reference evidence="6" key="1">
    <citation type="submission" date="2016-09" db="EMBL/GenBank/DDBJ databases">
        <authorList>
            <person name="Gulvik C.A."/>
        </authorList>
    </citation>
    <scope>NUCLEOTIDE SEQUENCE [LARGE SCALE GENOMIC DNA]</scope>
    <source>
        <strain evidence="6">LMG 8895</strain>
    </source>
</reference>
<dbReference type="EMBL" id="MIJY01000044">
    <property type="protein sequence ID" value="OEG09790.1"/>
    <property type="molecule type" value="Genomic_DNA"/>
</dbReference>
<accession>A0A1E5GC33</accession>
<dbReference type="InterPro" id="IPR007621">
    <property type="entry name" value="TPM_dom"/>
</dbReference>
<dbReference type="Proteomes" id="UP000095094">
    <property type="component" value="Unassembled WGS sequence"/>
</dbReference>
<keyword evidence="3" id="KW-0812">Transmembrane</keyword>
<protein>
    <recommendedName>
        <fullName evidence="4">TPM domain-containing protein</fullName>
    </recommendedName>
</protein>
<keyword evidence="1" id="KW-0175">Coiled coil</keyword>
<evidence type="ECO:0000256" key="2">
    <source>
        <dbReference type="SAM" id="MobiDB-lite"/>
    </source>
</evidence>
<keyword evidence="6" id="KW-1185">Reference proteome</keyword>
<feature type="transmembrane region" description="Helical" evidence="3">
    <location>
        <begin position="28"/>
        <end position="52"/>
    </location>
</feature>
<keyword evidence="3" id="KW-0472">Membrane</keyword>
<organism evidence="5 6">
    <name type="scientific">Enterococcus termitis</name>
    <dbReference type="NCBI Taxonomy" id="332950"/>
    <lineage>
        <taxon>Bacteria</taxon>
        <taxon>Bacillati</taxon>
        <taxon>Bacillota</taxon>
        <taxon>Bacilli</taxon>
        <taxon>Lactobacillales</taxon>
        <taxon>Enterococcaceae</taxon>
        <taxon>Enterococcus</taxon>
    </lineage>
</organism>
<evidence type="ECO:0000259" key="4">
    <source>
        <dbReference type="Pfam" id="PF04536"/>
    </source>
</evidence>
<keyword evidence="3" id="KW-1133">Transmembrane helix</keyword>
<proteinExistence type="predicted"/>
<dbReference type="Pfam" id="PF04536">
    <property type="entry name" value="TPM_phosphatase"/>
    <property type="match status" value="1"/>
</dbReference>
<sequence>MKKAKRENYSVSHTWYKRFKKRFLLQSIGAWINLVIGIIISLFLVFVVSVGISNYNASKENIAELKEERAVFKEEMQRSLTADQKEKFKQTQKELTSSWGNDEENYTVTIDGKELKINRNNIFVSDNAKVLKDETKQKIYQMNKEFSQFNEGQQLMVVTIQSLPKSATIESFATAVFNQLGIGQAGKDNGILYLMSIKERKTRIEVGYGLESTVTDYLAGSILDDEETISDFKSKAYDKGTNRIVDQLYSHIGSITPEYDWKIKEAEEDLGDTRRVIIVLIVILLLCSGWGVLGLLMTKKLKQNINQLSQEEIYYLYLAAPFFIFTTHRLKAMIDTGKIMSKHKGAKRKGKNVLVGNRLYDSSGYIITRNYISYSSYSNSGSSSGGSSGGDSFGGGSSGGGGASGGW</sequence>
<dbReference type="PANTHER" id="PTHR30373">
    <property type="entry name" value="UPF0603 PROTEIN YGCG"/>
    <property type="match status" value="1"/>
</dbReference>
<comment type="caution">
    <text evidence="5">The sequence shown here is derived from an EMBL/GenBank/DDBJ whole genome shotgun (WGS) entry which is preliminary data.</text>
</comment>
<dbReference type="PATRIC" id="fig|332950.4.peg.1816"/>
<dbReference type="PANTHER" id="PTHR30373:SF2">
    <property type="entry name" value="UPF0603 PROTEIN YGCG"/>
    <property type="match status" value="1"/>
</dbReference>
<gene>
    <name evidence="5" type="ORF">BCR25_09790</name>
</gene>
<evidence type="ECO:0000256" key="1">
    <source>
        <dbReference type="SAM" id="Coils"/>
    </source>
</evidence>
<evidence type="ECO:0000313" key="5">
    <source>
        <dbReference type="EMBL" id="OEG09790.1"/>
    </source>
</evidence>
<feature type="transmembrane region" description="Helical" evidence="3">
    <location>
        <begin position="276"/>
        <end position="297"/>
    </location>
</feature>
<feature type="domain" description="TPM" evidence="4">
    <location>
        <begin position="124"/>
        <end position="249"/>
    </location>
</feature>
<evidence type="ECO:0000256" key="3">
    <source>
        <dbReference type="SAM" id="Phobius"/>
    </source>
</evidence>
<feature type="region of interest" description="Disordered" evidence="2">
    <location>
        <begin position="386"/>
        <end position="407"/>
    </location>
</feature>
<dbReference type="AlphaFoldDB" id="A0A1E5GC33"/>